<accession>A0A4C1XWI4</accession>
<evidence type="ECO:0000313" key="3">
    <source>
        <dbReference type="Proteomes" id="UP000299102"/>
    </source>
</evidence>
<gene>
    <name evidence="2" type="ORF">EVAR_50454_1</name>
</gene>
<feature type="chain" id="PRO_5020028469" evidence="1">
    <location>
        <begin position="19"/>
        <end position="154"/>
    </location>
</feature>
<sequence>MMKLVVLALCLFVAVAYASPVFEEETAPERETADGCGTRVHILRVPVAVPAIPTASASTRTPASAGAELCVIVTCLRDIEGFLRVVDSGRAPRPFTDRNHQWRGRFAYLASPRCPLVRVDFEDIPDYDQRESGLRLRHLQVFTPDLHARLNTLY</sequence>
<dbReference type="Proteomes" id="UP000299102">
    <property type="component" value="Unassembled WGS sequence"/>
</dbReference>
<keyword evidence="1" id="KW-0732">Signal</keyword>
<feature type="signal peptide" evidence="1">
    <location>
        <begin position="1"/>
        <end position="18"/>
    </location>
</feature>
<evidence type="ECO:0000256" key="1">
    <source>
        <dbReference type="SAM" id="SignalP"/>
    </source>
</evidence>
<evidence type="ECO:0000313" key="2">
    <source>
        <dbReference type="EMBL" id="GBP66629.1"/>
    </source>
</evidence>
<reference evidence="2 3" key="1">
    <citation type="journal article" date="2019" name="Commun. Biol.">
        <title>The bagworm genome reveals a unique fibroin gene that provides high tensile strength.</title>
        <authorList>
            <person name="Kono N."/>
            <person name="Nakamura H."/>
            <person name="Ohtoshi R."/>
            <person name="Tomita M."/>
            <person name="Numata K."/>
            <person name="Arakawa K."/>
        </authorList>
    </citation>
    <scope>NUCLEOTIDE SEQUENCE [LARGE SCALE GENOMIC DNA]</scope>
</reference>
<comment type="caution">
    <text evidence="2">The sequence shown here is derived from an EMBL/GenBank/DDBJ whole genome shotgun (WGS) entry which is preliminary data.</text>
</comment>
<proteinExistence type="predicted"/>
<dbReference type="AlphaFoldDB" id="A0A4C1XWI4"/>
<dbReference type="EMBL" id="BGZK01000963">
    <property type="protein sequence ID" value="GBP66629.1"/>
    <property type="molecule type" value="Genomic_DNA"/>
</dbReference>
<organism evidence="2 3">
    <name type="scientific">Eumeta variegata</name>
    <name type="common">Bagworm moth</name>
    <name type="synonym">Eumeta japonica</name>
    <dbReference type="NCBI Taxonomy" id="151549"/>
    <lineage>
        <taxon>Eukaryota</taxon>
        <taxon>Metazoa</taxon>
        <taxon>Ecdysozoa</taxon>
        <taxon>Arthropoda</taxon>
        <taxon>Hexapoda</taxon>
        <taxon>Insecta</taxon>
        <taxon>Pterygota</taxon>
        <taxon>Neoptera</taxon>
        <taxon>Endopterygota</taxon>
        <taxon>Lepidoptera</taxon>
        <taxon>Glossata</taxon>
        <taxon>Ditrysia</taxon>
        <taxon>Tineoidea</taxon>
        <taxon>Psychidae</taxon>
        <taxon>Oiketicinae</taxon>
        <taxon>Eumeta</taxon>
    </lineage>
</organism>
<name>A0A4C1XWI4_EUMVA</name>
<protein>
    <submittedName>
        <fullName evidence="2">Uncharacterized protein</fullName>
    </submittedName>
</protein>
<keyword evidence="3" id="KW-1185">Reference proteome</keyword>